<protein>
    <submittedName>
        <fullName evidence="2">Uncharacterized protein</fullName>
    </submittedName>
</protein>
<accession>A0AAV7GSM1</accession>
<feature type="compositionally biased region" description="Low complexity" evidence="1">
    <location>
        <begin position="47"/>
        <end position="66"/>
    </location>
</feature>
<keyword evidence="3" id="KW-1185">Reference proteome</keyword>
<feature type="region of interest" description="Disordered" evidence="1">
    <location>
        <begin position="11"/>
        <end position="92"/>
    </location>
</feature>
<reference evidence="2 3" key="1">
    <citation type="journal article" date="2021" name="Hortic Res">
        <title>Chromosome-scale assembly of the Dendrobium chrysotoxum genome enhances the understanding of orchid evolution.</title>
        <authorList>
            <person name="Zhang Y."/>
            <person name="Zhang G.Q."/>
            <person name="Zhang D."/>
            <person name="Liu X.D."/>
            <person name="Xu X.Y."/>
            <person name="Sun W.H."/>
            <person name="Yu X."/>
            <person name="Zhu X."/>
            <person name="Wang Z.W."/>
            <person name="Zhao X."/>
            <person name="Zhong W.Y."/>
            <person name="Chen H."/>
            <person name="Yin W.L."/>
            <person name="Huang T."/>
            <person name="Niu S.C."/>
            <person name="Liu Z.J."/>
        </authorList>
    </citation>
    <scope>NUCLEOTIDE SEQUENCE [LARGE SCALE GENOMIC DNA]</scope>
    <source>
        <strain evidence="2">Lindl</strain>
    </source>
</reference>
<name>A0AAV7GSM1_DENCH</name>
<dbReference type="AlphaFoldDB" id="A0AAV7GSM1"/>
<dbReference type="EMBL" id="JAGFBR010000011">
    <property type="protein sequence ID" value="KAH0459157.1"/>
    <property type="molecule type" value="Genomic_DNA"/>
</dbReference>
<gene>
    <name evidence="2" type="ORF">IEQ34_011971</name>
</gene>
<comment type="caution">
    <text evidence="2">The sequence shown here is derived from an EMBL/GenBank/DDBJ whole genome shotgun (WGS) entry which is preliminary data.</text>
</comment>
<evidence type="ECO:0000313" key="3">
    <source>
        <dbReference type="Proteomes" id="UP000775213"/>
    </source>
</evidence>
<proteinExistence type="predicted"/>
<evidence type="ECO:0000313" key="2">
    <source>
        <dbReference type="EMBL" id="KAH0459157.1"/>
    </source>
</evidence>
<feature type="compositionally biased region" description="Low complexity" evidence="1">
    <location>
        <begin position="17"/>
        <end position="36"/>
    </location>
</feature>
<dbReference type="Proteomes" id="UP000775213">
    <property type="component" value="Unassembled WGS sequence"/>
</dbReference>
<feature type="compositionally biased region" description="Basic and acidic residues" evidence="1">
    <location>
        <begin position="73"/>
        <end position="85"/>
    </location>
</feature>
<evidence type="ECO:0000256" key="1">
    <source>
        <dbReference type="SAM" id="MobiDB-lite"/>
    </source>
</evidence>
<sequence>MLDFRRVTPAGIPLVGAHPPISLPSLHPSSSARRSPLYSESPHPKPLSQLPTSPPLLHLHLQSHQTEQSSNEALRRTCRESRLLGRDPALLR</sequence>
<organism evidence="2 3">
    <name type="scientific">Dendrobium chrysotoxum</name>
    <name type="common">Orchid</name>
    <dbReference type="NCBI Taxonomy" id="161865"/>
    <lineage>
        <taxon>Eukaryota</taxon>
        <taxon>Viridiplantae</taxon>
        <taxon>Streptophyta</taxon>
        <taxon>Embryophyta</taxon>
        <taxon>Tracheophyta</taxon>
        <taxon>Spermatophyta</taxon>
        <taxon>Magnoliopsida</taxon>
        <taxon>Liliopsida</taxon>
        <taxon>Asparagales</taxon>
        <taxon>Orchidaceae</taxon>
        <taxon>Epidendroideae</taxon>
        <taxon>Malaxideae</taxon>
        <taxon>Dendrobiinae</taxon>
        <taxon>Dendrobium</taxon>
    </lineage>
</organism>